<organism evidence="1 2">
    <name type="scientific">Leuconostoc pseudomesenteroides</name>
    <dbReference type="NCBI Taxonomy" id="33968"/>
    <lineage>
        <taxon>Bacteria</taxon>
        <taxon>Bacillati</taxon>
        <taxon>Bacillota</taxon>
        <taxon>Bacilli</taxon>
        <taxon>Lactobacillales</taxon>
        <taxon>Lactobacillaceae</taxon>
        <taxon>Leuconostoc</taxon>
    </lineage>
</organism>
<accession>A0A1X0VAY8</accession>
<dbReference type="RefSeq" id="WP_084058474.1">
    <property type="nucleotide sequence ID" value="NZ_MPLS01000209.1"/>
</dbReference>
<evidence type="ECO:0000313" key="1">
    <source>
        <dbReference type="EMBL" id="ORI95659.1"/>
    </source>
</evidence>
<name>A0A1X0VAY8_LEUPS</name>
<dbReference type="EMBL" id="MPLS01000209">
    <property type="protein sequence ID" value="ORI95659.1"/>
    <property type="molecule type" value="Genomic_DNA"/>
</dbReference>
<gene>
    <name evidence="1" type="ORF">BMR96_10930</name>
</gene>
<dbReference type="AlphaFoldDB" id="A0A1X0VAY8"/>
<dbReference type="Proteomes" id="UP000192288">
    <property type="component" value="Unassembled WGS sequence"/>
</dbReference>
<proteinExistence type="predicted"/>
<comment type="caution">
    <text evidence="1">The sequence shown here is derived from an EMBL/GenBank/DDBJ whole genome shotgun (WGS) entry which is preliminary data.</text>
</comment>
<reference evidence="1 2" key="1">
    <citation type="journal article" date="2017" name="Front. Microbiol.">
        <title>Genomic Characterization of Dairy Associated Leuconostoc Species and Diversity of Leuconostocs in Undefined Mixed Mesophilic Starter Cultures.</title>
        <authorList>
            <person name="Frantzen C.A."/>
            <person name="Kot W."/>
            <person name="Pedersen T.B."/>
            <person name="Ardo Y.M."/>
            <person name="Broadbent J.R."/>
            <person name="Neve H."/>
            <person name="Hansen L.H."/>
            <person name="Dal Bello F."/>
            <person name="Ostlie H.M."/>
            <person name="Kleppen H.P."/>
            <person name="Vogensen F.K."/>
            <person name="Holo H."/>
        </authorList>
    </citation>
    <scope>NUCLEOTIDE SEQUENCE [LARGE SCALE GENOMIC DNA]</scope>
    <source>
        <strain evidence="1 2">LMGCF08</strain>
    </source>
</reference>
<protein>
    <submittedName>
        <fullName evidence="1">Uncharacterized protein</fullName>
    </submittedName>
</protein>
<sequence>MKLKPRDLKSFIDKDIRCKRAEALLIGQWESLLLSEPWDMPMITRADVSFAKTLSEANVFKTDVDLSTFKGVQRFISHNNSRLSPDVVKLLKEPFL</sequence>
<evidence type="ECO:0000313" key="2">
    <source>
        <dbReference type="Proteomes" id="UP000192288"/>
    </source>
</evidence>